<dbReference type="PROSITE" id="PS51186">
    <property type="entry name" value="GNAT"/>
    <property type="match status" value="1"/>
</dbReference>
<accession>A0A2N6VP26</accession>
<dbReference type="GO" id="GO:0005524">
    <property type="term" value="F:ATP binding"/>
    <property type="evidence" value="ECO:0007669"/>
    <property type="project" value="UniProtKB-UniRule"/>
</dbReference>
<dbReference type="SMART" id="SM00881">
    <property type="entry name" value="CoA_binding"/>
    <property type="match status" value="1"/>
</dbReference>
<sequence length="901" mass="97609">MVTYPKNWEADVVLRDGATAHVRPIVPSDADGIQLMHSKQSPESIYLRFFAPMPTIPQRDLERFVNVDYNDRVALVMIAGEEIIGVGRYDRLDETSAEVAFNISDAHHGRGIGSILLEHLTAVARERGLSVFTAEVLPQNRSMLQVFAAAGYEVSREFDDGVVAVRFEIDPTERSKQVLEAREHRAEALSVRSVLNPASVAVIGASRKRTSAGNLLLRNLASAGFKGALHIVHPHAPVVAGMPTVKSLDEIEGSIDLAIIAVPAPAVIDVVRDAATRGVRAVVVVSSGFAETGPEGQELQREVVATARSHGMRVVGPNSFGIANTSADVALNASLSPFFPEPGPLGLFSQSGALGTGLLAAAKSRGLGISTFVSAGNRADLSGNDLLQFWEEDEATQIVGLYLESIGNPRKFARIARRVARQKPVIVIKSDLTGRELPPGHQVRVSSLSGSALDQVLTQAGVIRADSIHQMFDVAQVFATQPLPNGARVGVIGNSAALSTLIVQRARAEGLRIDTPPVSLHPEVTTDEFEEHLAKMYQNPAVQSVIVTFAPSARGHEREITQILAEQAAVSGKTTVACFLGLTGAQEELTAYTRSAEGTREIHTVPSYMGPEDAVWALARVTEYAQWKRSDHGNYPELEGFDKRAVRTLIEKVLQRDSEHDADDSTTSATVRLSRDETQELLQACSIQVLPYHPSSTVEEAKDIAREIGYPVALKAVDSRLRHRLDLGGVRLDISNDEEMDVYWNSVREVIAARLDDDADTRIDVQTMAAPGVACVVRGGEDPLLGPMVSFGLAGDSSELLDDVQHRVAPLTDVDAKSMVRSLGSSPRLFGYRGGPVMNVAPLEETILRVAALIDEFPAIRLVEFRPISVTEGEQDILSVRIELTRESDRIDSPRRRMSAH</sequence>
<dbReference type="InterPro" id="IPR013815">
    <property type="entry name" value="ATP_grasp_subdomain_1"/>
</dbReference>
<gene>
    <name evidence="4" type="ORF">CJ199_00345</name>
</gene>
<evidence type="ECO:0000256" key="1">
    <source>
        <dbReference type="PROSITE-ProRule" id="PRU00409"/>
    </source>
</evidence>
<dbReference type="Pfam" id="PF13607">
    <property type="entry name" value="Succ_CoA_lig"/>
    <property type="match status" value="1"/>
</dbReference>
<dbReference type="InterPro" id="IPR036291">
    <property type="entry name" value="NAD(P)-bd_dom_sf"/>
</dbReference>
<dbReference type="InterPro" id="IPR011761">
    <property type="entry name" value="ATP-grasp"/>
</dbReference>
<evidence type="ECO:0000259" key="3">
    <source>
        <dbReference type="PROSITE" id="PS51186"/>
    </source>
</evidence>
<evidence type="ECO:0000313" key="5">
    <source>
        <dbReference type="Proteomes" id="UP000235598"/>
    </source>
</evidence>
<dbReference type="Gene3D" id="3.40.630.30">
    <property type="match status" value="1"/>
</dbReference>
<protein>
    <submittedName>
        <fullName evidence="4">GNAT family N-acetyltransferase</fullName>
    </submittedName>
</protein>
<dbReference type="RefSeq" id="WP_102237560.1">
    <property type="nucleotide sequence ID" value="NZ_PNHK01000001.1"/>
</dbReference>
<dbReference type="PANTHER" id="PTHR42793:SF1">
    <property type="entry name" value="PEPTIDYL-LYSINE N-ACETYLTRANSFERASE PATZ"/>
    <property type="match status" value="1"/>
</dbReference>
<dbReference type="Proteomes" id="UP000235598">
    <property type="component" value="Unassembled WGS sequence"/>
</dbReference>
<keyword evidence="1" id="KW-0067">ATP-binding</keyword>
<dbReference type="SUPFAM" id="SSF51735">
    <property type="entry name" value="NAD(P)-binding Rossmann-fold domains"/>
    <property type="match status" value="1"/>
</dbReference>
<dbReference type="InterPro" id="IPR003781">
    <property type="entry name" value="CoA-bd"/>
</dbReference>
<dbReference type="Pfam" id="PF13549">
    <property type="entry name" value="ATP-grasp_5"/>
    <property type="match status" value="1"/>
</dbReference>
<dbReference type="Gene3D" id="3.30.470.20">
    <property type="entry name" value="ATP-grasp fold, B domain"/>
    <property type="match status" value="1"/>
</dbReference>
<organism evidence="4 5">
    <name type="scientific">Brevibacterium paucivorans</name>
    <dbReference type="NCBI Taxonomy" id="170994"/>
    <lineage>
        <taxon>Bacteria</taxon>
        <taxon>Bacillati</taxon>
        <taxon>Actinomycetota</taxon>
        <taxon>Actinomycetes</taxon>
        <taxon>Micrococcales</taxon>
        <taxon>Brevibacteriaceae</taxon>
        <taxon>Brevibacterium</taxon>
    </lineage>
</organism>
<keyword evidence="4" id="KW-0808">Transferase</keyword>
<dbReference type="Pfam" id="PF13380">
    <property type="entry name" value="CoA_binding_2"/>
    <property type="match status" value="1"/>
</dbReference>
<keyword evidence="1" id="KW-0547">Nucleotide-binding</keyword>
<dbReference type="InterPro" id="IPR032875">
    <property type="entry name" value="Succ_CoA_lig_flav_dom"/>
</dbReference>
<evidence type="ECO:0000313" key="4">
    <source>
        <dbReference type="EMBL" id="PMD05901.1"/>
    </source>
</evidence>
<dbReference type="InterPro" id="IPR016181">
    <property type="entry name" value="Acyl_CoA_acyltransferase"/>
</dbReference>
<dbReference type="PANTHER" id="PTHR42793">
    <property type="entry name" value="COA BINDING DOMAIN CONTAINING PROTEIN"/>
    <property type="match status" value="1"/>
</dbReference>
<dbReference type="PROSITE" id="PS50975">
    <property type="entry name" value="ATP_GRASP"/>
    <property type="match status" value="1"/>
</dbReference>
<reference evidence="4 5" key="1">
    <citation type="submission" date="2017-09" db="EMBL/GenBank/DDBJ databases">
        <title>Bacterial strain isolated from the female urinary microbiota.</title>
        <authorList>
            <person name="Thomas-White K."/>
            <person name="Kumar N."/>
            <person name="Forster S."/>
            <person name="Putonti C."/>
            <person name="Lawley T."/>
            <person name="Wolfe A.J."/>
        </authorList>
    </citation>
    <scope>NUCLEOTIDE SEQUENCE [LARGE SCALE GENOMIC DNA]</scope>
    <source>
        <strain evidence="4 5">UMB1301</strain>
    </source>
</reference>
<proteinExistence type="predicted"/>
<dbReference type="EMBL" id="PNHK01000001">
    <property type="protein sequence ID" value="PMD05901.1"/>
    <property type="molecule type" value="Genomic_DNA"/>
</dbReference>
<dbReference type="Gene3D" id="3.30.1490.20">
    <property type="entry name" value="ATP-grasp fold, A domain"/>
    <property type="match status" value="1"/>
</dbReference>
<feature type="domain" description="N-acetyltransferase" evidence="3">
    <location>
        <begin position="20"/>
        <end position="172"/>
    </location>
</feature>
<name>A0A2N6VP26_9MICO</name>
<dbReference type="GO" id="GO:0046872">
    <property type="term" value="F:metal ion binding"/>
    <property type="evidence" value="ECO:0007669"/>
    <property type="project" value="InterPro"/>
</dbReference>
<dbReference type="Pfam" id="PF00583">
    <property type="entry name" value="Acetyltransf_1"/>
    <property type="match status" value="1"/>
</dbReference>
<dbReference type="SUPFAM" id="SSF55729">
    <property type="entry name" value="Acyl-CoA N-acyltransferases (Nat)"/>
    <property type="match status" value="1"/>
</dbReference>
<dbReference type="AlphaFoldDB" id="A0A2N6VP26"/>
<dbReference type="InterPro" id="IPR000182">
    <property type="entry name" value="GNAT_dom"/>
</dbReference>
<dbReference type="GO" id="GO:0016747">
    <property type="term" value="F:acyltransferase activity, transferring groups other than amino-acyl groups"/>
    <property type="evidence" value="ECO:0007669"/>
    <property type="project" value="InterPro"/>
</dbReference>
<dbReference type="SUPFAM" id="SSF56059">
    <property type="entry name" value="Glutathione synthetase ATP-binding domain-like"/>
    <property type="match status" value="1"/>
</dbReference>
<feature type="domain" description="ATP-grasp" evidence="2">
    <location>
        <begin position="679"/>
        <end position="716"/>
    </location>
</feature>
<dbReference type="SUPFAM" id="SSF52210">
    <property type="entry name" value="Succinyl-CoA synthetase domains"/>
    <property type="match status" value="2"/>
</dbReference>
<dbReference type="CDD" id="cd04301">
    <property type="entry name" value="NAT_SF"/>
    <property type="match status" value="1"/>
</dbReference>
<evidence type="ECO:0000259" key="2">
    <source>
        <dbReference type="PROSITE" id="PS50975"/>
    </source>
</evidence>
<comment type="caution">
    <text evidence="4">The sequence shown here is derived from an EMBL/GenBank/DDBJ whole genome shotgun (WGS) entry which is preliminary data.</text>
</comment>
<dbReference type="OrthoDB" id="190266at2"/>
<dbReference type="Gene3D" id="3.40.50.720">
    <property type="entry name" value="NAD(P)-binding Rossmann-like Domain"/>
    <property type="match status" value="1"/>
</dbReference>
<dbReference type="InterPro" id="IPR016102">
    <property type="entry name" value="Succinyl-CoA_synth-like"/>
</dbReference>
<dbReference type="Gene3D" id="3.40.50.261">
    <property type="entry name" value="Succinyl-CoA synthetase domains"/>
    <property type="match status" value="2"/>
</dbReference>